<feature type="compositionally biased region" description="Low complexity" evidence="1">
    <location>
        <begin position="26"/>
        <end position="49"/>
    </location>
</feature>
<accession>A0AA86VIH6</accession>
<feature type="region of interest" description="Disordered" evidence="1">
    <location>
        <begin position="26"/>
        <end position="80"/>
    </location>
</feature>
<dbReference type="AlphaFoldDB" id="A0AA86VIH6"/>
<proteinExistence type="predicted"/>
<protein>
    <submittedName>
        <fullName evidence="2">Uncharacterized protein</fullName>
    </submittedName>
</protein>
<reference evidence="2" key="1">
    <citation type="submission" date="2023-10" db="EMBL/GenBank/DDBJ databases">
        <authorList>
            <person name="Domelevo Entfellner J.-B."/>
        </authorList>
    </citation>
    <scope>NUCLEOTIDE SEQUENCE</scope>
</reference>
<organism evidence="2 3">
    <name type="scientific">Sphenostylis stenocarpa</name>
    <dbReference type="NCBI Taxonomy" id="92480"/>
    <lineage>
        <taxon>Eukaryota</taxon>
        <taxon>Viridiplantae</taxon>
        <taxon>Streptophyta</taxon>
        <taxon>Embryophyta</taxon>
        <taxon>Tracheophyta</taxon>
        <taxon>Spermatophyta</taxon>
        <taxon>Magnoliopsida</taxon>
        <taxon>eudicotyledons</taxon>
        <taxon>Gunneridae</taxon>
        <taxon>Pentapetalae</taxon>
        <taxon>rosids</taxon>
        <taxon>fabids</taxon>
        <taxon>Fabales</taxon>
        <taxon>Fabaceae</taxon>
        <taxon>Papilionoideae</taxon>
        <taxon>50 kb inversion clade</taxon>
        <taxon>NPAAA clade</taxon>
        <taxon>indigoferoid/millettioid clade</taxon>
        <taxon>Phaseoleae</taxon>
        <taxon>Sphenostylis</taxon>
    </lineage>
</organism>
<keyword evidence="3" id="KW-1185">Reference proteome</keyword>
<dbReference type="EMBL" id="OY731400">
    <property type="protein sequence ID" value="CAJ1939782.1"/>
    <property type="molecule type" value="Genomic_DNA"/>
</dbReference>
<dbReference type="Gramene" id="rna-AYBTSS11_LOCUS9335">
    <property type="protein sequence ID" value="CAJ1939782.1"/>
    <property type="gene ID" value="gene-AYBTSS11_LOCUS9335"/>
</dbReference>
<sequence length="109" mass="11527">MTIISTHLSVHNFILSSTLTGPYSRFSLHSSSTSSPSHHFHLLPTTSSSPPKPTTTPHHCPQSPSPEPPRPPSLIVSLTAPNPHSSIVGHCVAPSPITQCILLISCGSH</sequence>
<name>A0AA86VIH6_9FABA</name>
<evidence type="ECO:0000313" key="3">
    <source>
        <dbReference type="Proteomes" id="UP001189624"/>
    </source>
</evidence>
<evidence type="ECO:0000256" key="1">
    <source>
        <dbReference type="SAM" id="MobiDB-lite"/>
    </source>
</evidence>
<evidence type="ECO:0000313" key="2">
    <source>
        <dbReference type="EMBL" id="CAJ1939782.1"/>
    </source>
</evidence>
<feature type="compositionally biased region" description="Pro residues" evidence="1">
    <location>
        <begin position="63"/>
        <end position="72"/>
    </location>
</feature>
<dbReference type="Proteomes" id="UP001189624">
    <property type="component" value="Chromosome 3"/>
</dbReference>
<gene>
    <name evidence="2" type="ORF">AYBTSS11_LOCUS9335</name>
</gene>